<evidence type="ECO:0000256" key="4">
    <source>
        <dbReference type="ARBA" id="ARBA00022452"/>
    </source>
</evidence>
<dbReference type="GO" id="GO:0009279">
    <property type="term" value="C:cell outer membrane"/>
    <property type="evidence" value="ECO:0007669"/>
    <property type="project" value="UniProtKB-SubCell"/>
</dbReference>
<evidence type="ECO:0000256" key="7">
    <source>
        <dbReference type="ARBA" id="ARBA00023065"/>
    </source>
</evidence>
<accession>A0A1M7TQB6</accession>
<evidence type="ECO:0000256" key="1">
    <source>
        <dbReference type="ARBA" id="ARBA00004571"/>
    </source>
</evidence>
<sequence length="543" mass="57032">MKKTFISAVAVLAFAATAHADELSDVQAQAKQLRDQMGKRLADLEKRQKALEAQQKAVPTISPVDAMAADLPYKAAVKAKPAENDDICIKGICVYGNFDMGVSYIQHGAPLNALGNPPLNYLISKNSNGSYFGVGSNQASSSFIGLRGKQEIADNLYAVFNLQTIFDPASGMNANGIGGIAQNNGLTTNLGFQNSFQDSSKAGQLFNQAAYFGISSPTYGTFTMGRQSALSSDLVTNYDALSGANAFSLLTFQGANGGGGDTEDRVFDNSYEYRLNIGPVRLAAEAQLRNGGNSSTGNAFEGNIGFDYMGLSIDFLGGKIYDAVSAAPLSQAQLAASINTVSNGNGIIAGTVSDNTVFQVGAKYVIGPWKFYGGYENVHFANPNNPLAPGAFVTGGFILGNGGAINNANFTNERVLQTGWIGVKYSITPNLDIAGAYYHEWQNSFGGAADGNAVSGGTNFGPVAGCTDARSSKCSGSLDAVSLMVDWRFARHVDMYAGVMWSQVQNGLANGFLQANGNNNGTINQAGGKASSYDPGIGIRYQF</sequence>
<evidence type="ECO:0000256" key="8">
    <source>
        <dbReference type="ARBA" id="ARBA00023114"/>
    </source>
</evidence>
<evidence type="ECO:0000313" key="13">
    <source>
        <dbReference type="EMBL" id="SHN72813.1"/>
    </source>
</evidence>
<dbReference type="SUPFAM" id="SSF56935">
    <property type="entry name" value="Porins"/>
    <property type="match status" value="1"/>
</dbReference>
<evidence type="ECO:0000256" key="10">
    <source>
        <dbReference type="ARBA" id="ARBA00023237"/>
    </source>
</evidence>
<proteinExistence type="predicted"/>
<dbReference type="OrthoDB" id="5932506at2"/>
<evidence type="ECO:0000256" key="3">
    <source>
        <dbReference type="ARBA" id="ARBA00022448"/>
    </source>
</evidence>
<keyword evidence="8" id="KW-0626">Porin</keyword>
<dbReference type="Proteomes" id="UP000184096">
    <property type="component" value="Chromosome I"/>
</dbReference>
<evidence type="ECO:0000256" key="2">
    <source>
        <dbReference type="ARBA" id="ARBA00011233"/>
    </source>
</evidence>
<feature type="signal peptide" evidence="12">
    <location>
        <begin position="1"/>
        <end position="20"/>
    </location>
</feature>
<keyword evidence="10" id="KW-0998">Cell outer membrane</keyword>
<keyword evidence="14" id="KW-1185">Reference proteome</keyword>
<dbReference type="EMBL" id="LT670849">
    <property type="protein sequence ID" value="SHN72813.1"/>
    <property type="molecule type" value="Genomic_DNA"/>
</dbReference>
<dbReference type="AlphaFoldDB" id="A0A1M7TQB6"/>
<feature type="coiled-coil region" evidence="11">
    <location>
        <begin position="16"/>
        <end position="54"/>
    </location>
</feature>
<gene>
    <name evidence="13" type="ORF">SAMN05444170_2338</name>
</gene>
<dbReference type="PANTHER" id="PTHR34501">
    <property type="entry name" value="PROTEIN YDDL-RELATED"/>
    <property type="match status" value="1"/>
</dbReference>
<comment type="subunit">
    <text evidence="2">Homotrimer.</text>
</comment>
<keyword evidence="9" id="KW-0472">Membrane</keyword>
<evidence type="ECO:0000256" key="11">
    <source>
        <dbReference type="SAM" id="Coils"/>
    </source>
</evidence>
<dbReference type="GO" id="GO:0046930">
    <property type="term" value="C:pore complex"/>
    <property type="evidence" value="ECO:0007669"/>
    <property type="project" value="UniProtKB-KW"/>
</dbReference>
<keyword evidence="3" id="KW-0813">Transport</keyword>
<name>A0A1M7TQB6_9BRAD</name>
<keyword evidence="7" id="KW-0406">Ion transport</keyword>
<dbReference type="PANTHER" id="PTHR34501:SF9">
    <property type="entry name" value="MAJOR OUTER MEMBRANE PROTEIN P.IA"/>
    <property type="match status" value="1"/>
</dbReference>
<evidence type="ECO:0000256" key="5">
    <source>
        <dbReference type="ARBA" id="ARBA00022692"/>
    </source>
</evidence>
<organism evidence="13 14">
    <name type="scientific">Bradyrhizobium erythrophlei</name>
    <dbReference type="NCBI Taxonomy" id="1437360"/>
    <lineage>
        <taxon>Bacteria</taxon>
        <taxon>Pseudomonadati</taxon>
        <taxon>Pseudomonadota</taxon>
        <taxon>Alphaproteobacteria</taxon>
        <taxon>Hyphomicrobiales</taxon>
        <taxon>Nitrobacteraceae</taxon>
        <taxon>Bradyrhizobium</taxon>
    </lineage>
</organism>
<protein>
    <submittedName>
        <fullName evidence="13">Outer membrane protein (Porin)</fullName>
    </submittedName>
</protein>
<keyword evidence="11" id="KW-0175">Coiled coil</keyword>
<evidence type="ECO:0000313" key="14">
    <source>
        <dbReference type="Proteomes" id="UP000184096"/>
    </source>
</evidence>
<keyword evidence="4" id="KW-1134">Transmembrane beta strand</keyword>
<keyword evidence="6 12" id="KW-0732">Signal</keyword>
<comment type="subcellular location">
    <subcellularLocation>
        <location evidence="1">Cell outer membrane</location>
        <topology evidence="1">Multi-pass membrane protein</topology>
    </subcellularLocation>
</comment>
<keyword evidence="5" id="KW-0812">Transmembrane</keyword>
<dbReference type="InterPro" id="IPR023614">
    <property type="entry name" value="Porin_dom_sf"/>
</dbReference>
<evidence type="ECO:0000256" key="9">
    <source>
        <dbReference type="ARBA" id="ARBA00023136"/>
    </source>
</evidence>
<dbReference type="CDD" id="cd00342">
    <property type="entry name" value="gram_neg_porins"/>
    <property type="match status" value="1"/>
</dbReference>
<evidence type="ECO:0000256" key="6">
    <source>
        <dbReference type="ARBA" id="ARBA00022729"/>
    </source>
</evidence>
<dbReference type="Gene3D" id="2.40.160.10">
    <property type="entry name" value="Porin"/>
    <property type="match status" value="1"/>
</dbReference>
<dbReference type="InterPro" id="IPR033900">
    <property type="entry name" value="Gram_neg_porin_domain"/>
</dbReference>
<reference evidence="14" key="1">
    <citation type="submission" date="2016-11" db="EMBL/GenBank/DDBJ databases">
        <authorList>
            <person name="Varghese N."/>
            <person name="Submissions S."/>
        </authorList>
    </citation>
    <scope>NUCLEOTIDE SEQUENCE [LARGE SCALE GENOMIC DNA]</scope>
    <source>
        <strain evidence="14">GAS401</strain>
    </source>
</reference>
<dbReference type="GO" id="GO:0015288">
    <property type="term" value="F:porin activity"/>
    <property type="evidence" value="ECO:0007669"/>
    <property type="project" value="UniProtKB-KW"/>
</dbReference>
<feature type="chain" id="PRO_5012138995" evidence="12">
    <location>
        <begin position="21"/>
        <end position="543"/>
    </location>
</feature>
<dbReference type="InterPro" id="IPR050298">
    <property type="entry name" value="Gram-neg_bact_OMP"/>
</dbReference>
<evidence type="ECO:0000256" key="12">
    <source>
        <dbReference type="SAM" id="SignalP"/>
    </source>
</evidence>
<dbReference type="GO" id="GO:0006811">
    <property type="term" value="P:monoatomic ion transport"/>
    <property type="evidence" value="ECO:0007669"/>
    <property type="project" value="UniProtKB-KW"/>
</dbReference>
<dbReference type="RefSeq" id="WP_072818014.1">
    <property type="nucleotide sequence ID" value="NZ_LT670849.1"/>
</dbReference>